<evidence type="ECO:0000313" key="1">
    <source>
        <dbReference type="EMBL" id="GFR88572.1"/>
    </source>
</evidence>
<dbReference type="InterPro" id="IPR036397">
    <property type="entry name" value="RNaseH_sf"/>
</dbReference>
<accession>A0AAV4GRV8</accession>
<dbReference type="InterPro" id="IPR012337">
    <property type="entry name" value="RNaseH-like_sf"/>
</dbReference>
<dbReference type="GO" id="GO:0003676">
    <property type="term" value="F:nucleic acid binding"/>
    <property type="evidence" value="ECO:0007669"/>
    <property type="project" value="InterPro"/>
</dbReference>
<proteinExistence type="predicted"/>
<dbReference type="Proteomes" id="UP000762676">
    <property type="component" value="Unassembled WGS sequence"/>
</dbReference>
<sequence>MDGTDYCGGGVHIKTNDEKMSLYIAAGRYSSSYRAESVAFHAALKWLVENNRVAQIHIFTDSRSLVQKLQSGPLSVKTKLEHDT</sequence>
<dbReference type="AlphaFoldDB" id="A0AAV4GRV8"/>
<evidence type="ECO:0008006" key="3">
    <source>
        <dbReference type="Google" id="ProtNLM"/>
    </source>
</evidence>
<gene>
    <name evidence="1" type="ORF">ElyMa_002521400</name>
</gene>
<dbReference type="Gene3D" id="3.30.420.10">
    <property type="entry name" value="Ribonuclease H-like superfamily/Ribonuclease H"/>
    <property type="match status" value="1"/>
</dbReference>
<dbReference type="EMBL" id="BMAT01005168">
    <property type="protein sequence ID" value="GFR88572.1"/>
    <property type="molecule type" value="Genomic_DNA"/>
</dbReference>
<keyword evidence="2" id="KW-1185">Reference proteome</keyword>
<comment type="caution">
    <text evidence="1">The sequence shown here is derived from an EMBL/GenBank/DDBJ whole genome shotgun (WGS) entry which is preliminary data.</text>
</comment>
<reference evidence="1 2" key="1">
    <citation type="journal article" date="2021" name="Elife">
        <title>Chloroplast acquisition without the gene transfer in kleptoplastic sea slugs, Plakobranchus ocellatus.</title>
        <authorList>
            <person name="Maeda T."/>
            <person name="Takahashi S."/>
            <person name="Yoshida T."/>
            <person name="Shimamura S."/>
            <person name="Takaki Y."/>
            <person name="Nagai Y."/>
            <person name="Toyoda A."/>
            <person name="Suzuki Y."/>
            <person name="Arimoto A."/>
            <person name="Ishii H."/>
            <person name="Satoh N."/>
            <person name="Nishiyama T."/>
            <person name="Hasebe M."/>
            <person name="Maruyama T."/>
            <person name="Minagawa J."/>
            <person name="Obokata J."/>
            <person name="Shigenobu S."/>
        </authorList>
    </citation>
    <scope>NUCLEOTIDE SEQUENCE [LARGE SCALE GENOMIC DNA]</scope>
</reference>
<protein>
    <recommendedName>
        <fullName evidence="3">RNase H type-1 domain-containing protein</fullName>
    </recommendedName>
</protein>
<name>A0AAV4GRV8_9GAST</name>
<dbReference type="SUPFAM" id="SSF53098">
    <property type="entry name" value="Ribonuclease H-like"/>
    <property type="match status" value="1"/>
</dbReference>
<organism evidence="1 2">
    <name type="scientific">Elysia marginata</name>
    <dbReference type="NCBI Taxonomy" id="1093978"/>
    <lineage>
        <taxon>Eukaryota</taxon>
        <taxon>Metazoa</taxon>
        <taxon>Spiralia</taxon>
        <taxon>Lophotrochozoa</taxon>
        <taxon>Mollusca</taxon>
        <taxon>Gastropoda</taxon>
        <taxon>Heterobranchia</taxon>
        <taxon>Euthyneura</taxon>
        <taxon>Panpulmonata</taxon>
        <taxon>Sacoglossa</taxon>
        <taxon>Placobranchoidea</taxon>
        <taxon>Plakobranchidae</taxon>
        <taxon>Elysia</taxon>
    </lineage>
</organism>
<evidence type="ECO:0000313" key="2">
    <source>
        <dbReference type="Proteomes" id="UP000762676"/>
    </source>
</evidence>